<organism evidence="2 3">
    <name type="scientific">Metarhizium guizhouense (strain ARSEF 977)</name>
    <dbReference type="NCBI Taxonomy" id="1276136"/>
    <lineage>
        <taxon>Eukaryota</taxon>
        <taxon>Fungi</taxon>
        <taxon>Dikarya</taxon>
        <taxon>Ascomycota</taxon>
        <taxon>Pezizomycotina</taxon>
        <taxon>Sordariomycetes</taxon>
        <taxon>Hypocreomycetidae</taxon>
        <taxon>Hypocreales</taxon>
        <taxon>Clavicipitaceae</taxon>
        <taxon>Metarhizium</taxon>
    </lineage>
</organism>
<dbReference type="HOGENOM" id="CLU_1019694_0_0_1"/>
<comment type="caution">
    <text evidence="2">The sequence shown here is derived from an EMBL/GenBank/DDBJ whole genome shotgun (WGS) entry which is preliminary data.</text>
</comment>
<keyword evidence="3" id="KW-1185">Reference proteome</keyword>
<evidence type="ECO:0000313" key="2">
    <source>
        <dbReference type="EMBL" id="KID81720.1"/>
    </source>
</evidence>
<feature type="compositionally biased region" description="Polar residues" evidence="1">
    <location>
        <begin position="161"/>
        <end position="173"/>
    </location>
</feature>
<name>A0A0B4G511_METGA</name>
<protein>
    <submittedName>
        <fullName evidence="2">Uncharacterized protein</fullName>
    </submittedName>
</protein>
<evidence type="ECO:0000313" key="3">
    <source>
        <dbReference type="Proteomes" id="UP000031192"/>
    </source>
</evidence>
<dbReference type="OrthoDB" id="5240423at2759"/>
<evidence type="ECO:0000256" key="1">
    <source>
        <dbReference type="SAM" id="MobiDB-lite"/>
    </source>
</evidence>
<dbReference type="EMBL" id="AZNH01000125">
    <property type="protein sequence ID" value="KID81720.1"/>
    <property type="molecule type" value="Genomic_DNA"/>
</dbReference>
<accession>A0A0B4G511</accession>
<proteinExistence type="predicted"/>
<sequence>MKALGCLRCSLHLITSAVDNGRVSNEIRRGEDLLQACYRDLQHLIDLRNQHLEFLETTPRHILERINTVIDLANKGLIEGRRIIEKCRPKAHRGMKMTLHSRIEWSLRSSVDFHRQESVIIRDNAAVLAELNYLRQITAWTLPGNMATTRKDPDMPLRNGQGDTKTRSASAPATTVAPMLASRSMPNLVEYCDLPEPIFPDALPGMRPDKETFKELAVQPPSAHLPAILGEDPSAHRVVLGPSDDRGLLLLFEG</sequence>
<gene>
    <name evidence="2" type="ORF">MGU_10956</name>
</gene>
<dbReference type="AlphaFoldDB" id="A0A0B4G511"/>
<dbReference type="Proteomes" id="UP000031192">
    <property type="component" value="Unassembled WGS sequence"/>
</dbReference>
<reference evidence="2 3" key="1">
    <citation type="journal article" date="2014" name="Proc. Natl. Acad. Sci. U.S.A.">
        <title>Trajectory and genomic determinants of fungal-pathogen speciation and host adaptation.</title>
        <authorList>
            <person name="Hu X."/>
            <person name="Xiao G."/>
            <person name="Zheng P."/>
            <person name="Shang Y."/>
            <person name="Su Y."/>
            <person name="Zhang X."/>
            <person name="Liu X."/>
            <person name="Zhan S."/>
            <person name="St Leger R.J."/>
            <person name="Wang C."/>
        </authorList>
    </citation>
    <scope>NUCLEOTIDE SEQUENCE [LARGE SCALE GENOMIC DNA]</scope>
    <source>
        <strain evidence="2 3">ARSEF 977</strain>
    </source>
</reference>
<feature type="region of interest" description="Disordered" evidence="1">
    <location>
        <begin position="148"/>
        <end position="174"/>
    </location>
</feature>